<evidence type="ECO:0000256" key="2">
    <source>
        <dbReference type="ARBA" id="ARBA00005992"/>
    </source>
</evidence>
<proteinExistence type="inferred from homology"/>
<dbReference type="Gene3D" id="2.30.30.40">
    <property type="entry name" value="SH3 Domains"/>
    <property type="match status" value="1"/>
</dbReference>
<organism evidence="11 12">
    <name type="scientific">Microbacterium enclense</name>
    <dbReference type="NCBI Taxonomy" id="993073"/>
    <lineage>
        <taxon>Bacteria</taxon>
        <taxon>Bacillati</taxon>
        <taxon>Actinomycetota</taxon>
        <taxon>Actinomycetes</taxon>
        <taxon>Micrococcales</taxon>
        <taxon>Microbacteriaceae</taxon>
        <taxon>Microbacterium</taxon>
    </lineage>
</organism>
<dbReference type="InterPro" id="IPR038063">
    <property type="entry name" value="Transpep_catalytic_dom"/>
</dbReference>
<feature type="active site" description="Proton donor/acceptor" evidence="9">
    <location>
        <position position="233"/>
    </location>
</feature>
<evidence type="ECO:0000256" key="6">
    <source>
        <dbReference type="ARBA" id="ARBA00022960"/>
    </source>
</evidence>
<dbReference type="GO" id="GO:0016757">
    <property type="term" value="F:glycosyltransferase activity"/>
    <property type="evidence" value="ECO:0007669"/>
    <property type="project" value="UniProtKB-KW"/>
</dbReference>
<evidence type="ECO:0000256" key="9">
    <source>
        <dbReference type="PROSITE-ProRule" id="PRU01373"/>
    </source>
</evidence>
<evidence type="ECO:0000256" key="4">
    <source>
        <dbReference type="ARBA" id="ARBA00022679"/>
    </source>
</evidence>
<evidence type="ECO:0000256" key="5">
    <source>
        <dbReference type="ARBA" id="ARBA00022801"/>
    </source>
</evidence>
<dbReference type="InterPro" id="IPR005490">
    <property type="entry name" value="LD_TPept_cat_dom"/>
</dbReference>
<dbReference type="SUPFAM" id="SSF141523">
    <property type="entry name" value="L,D-transpeptidase catalytic domain-like"/>
    <property type="match status" value="1"/>
</dbReference>
<keyword evidence="8 9" id="KW-0961">Cell wall biogenesis/degradation</keyword>
<evidence type="ECO:0000313" key="11">
    <source>
        <dbReference type="EMBL" id="SDB97010.1"/>
    </source>
</evidence>
<evidence type="ECO:0000256" key="1">
    <source>
        <dbReference type="ARBA" id="ARBA00004752"/>
    </source>
</evidence>
<evidence type="ECO:0000256" key="8">
    <source>
        <dbReference type="ARBA" id="ARBA00023316"/>
    </source>
</evidence>
<dbReference type="GO" id="GO:0071972">
    <property type="term" value="F:peptidoglycan L,D-transpeptidase activity"/>
    <property type="evidence" value="ECO:0007669"/>
    <property type="project" value="TreeGrafter"/>
</dbReference>
<dbReference type="GO" id="GO:0008360">
    <property type="term" value="P:regulation of cell shape"/>
    <property type="evidence" value="ECO:0007669"/>
    <property type="project" value="UniProtKB-UniRule"/>
</dbReference>
<sequence length="273" mass="27511">MKLPLPRSRRAFVITLAVVLGIAGISTGVALALGPHSLTVTAGGIDARGGAATGADDGELPAMTPGSAATADAEVDAPAATTVAAVNGAGVSVRDAPRGNQIADLPAVQKSGAPLVFRVVAEKDGWLQVMLPQRPNGSTGWVDADAVSQSTTGYALVVTVSSNTLDLYKDGMLQKTFPVATGTGGTPTPYGRFALSELLAPTNEGYGPFAYGTTAFSDVLNSFGGGPGQIGLHGTEDVDSIGTAASHGCVRMHNADITELAGLLPLGTPFQVR</sequence>
<dbReference type="PANTHER" id="PTHR30582">
    <property type="entry name" value="L,D-TRANSPEPTIDASE"/>
    <property type="match status" value="1"/>
</dbReference>
<protein>
    <submittedName>
        <fullName evidence="11">Lipoprotein-anchoring transpeptidase ErfK/SrfK</fullName>
    </submittedName>
</protein>
<dbReference type="GO" id="GO:0071555">
    <property type="term" value="P:cell wall organization"/>
    <property type="evidence" value="ECO:0007669"/>
    <property type="project" value="UniProtKB-UniRule"/>
</dbReference>
<dbReference type="InterPro" id="IPR050979">
    <property type="entry name" value="LD-transpeptidase"/>
</dbReference>
<evidence type="ECO:0000313" key="12">
    <source>
        <dbReference type="Proteomes" id="UP000183203"/>
    </source>
</evidence>
<keyword evidence="6 9" id="KW-0133">Cell shape</keyword>
<dbReference type="GO" id="GO:0005576">
    <property type="term" value="C:extracellular region"/>
    <property type="evidence" value="ECO:0007669"/>
    <property type="project" value="TreeGrafter"/>
</dbReference>
<dbReference type="UniPathway" id="UPA00219"/>
<keyword evidence="7 9" id="KW-0573">Peptidoglycan synthesis</keyword>
<evidence type="ECO:0000256" key="3">
    <source>
        <dbReference type="ARBA" id="ARBA00022676"/>
    </source>
</evidence>
<evidence type="ECO:0000259" key="10">
    <source>
        <dbReference type="PROSITE" id="PS52029"/>
    </source>
</evidence>
<dbReference type="AlphaFoldDB" id="A0A1G6HS19"/>
<keyword evidence="3" id="KW-0328">Glycosyltransferase</keyword>
<dbReference type="PROSITE" id="PS52029">
    <property type="entry name" value="LD_TPASE"/>
    <property type="match status" value="1"/>
</dbReference>
<feature type="active site" description="Nucleophile" evidence="9">
    <location>
        <position position="249"/>
    </location>
</feature>
<dbReference type="EMBL" id="FMYG01000002">
    <property type="protein sequence ID" value="SDB97010.1"/>
    <property type="molecule type" value="Genomic_DNA"/>
</dbReference>
<comment type="pathway">
    <text evidence="1 9">Cell wall biogenesis; peptidoglycan biosynthesis.</text>
</comment>
<dbReference type="CDD" id="cd16913">
    <property type="entry name" value="YkuD_like"/>
    <property type="match status" value="1"/>
</dbReference>
<comment type="similarity">
    <text evidence="2">Belongs to the YkuD family.</text>
</comment>
<gene>
    <name evidence="11" type="ORF">SAMN05216418_1422</name>
</gene>
<accession>A0A1G6HS19</accession>
<dbReference type="InterPro" id="IPR006311">
    <property type="entry name" value="TAT_signal"/>
</dbReference>
<reference evidence="11 12" key="1">
    <citation type="submission" date="2016-09" db="EMBL/GenBank/DDBJ databases">
        <authorList>
            <person name="Capua I."/>
            <person name="De Benedictis P."/>
            <person name="Joannis T."/>
            <person name="Lombin L.H."/>
            <person name="Cattoli G."/>
        </authorList>
    </citation>
    <scope>NUCLEOTIDE SEQUENCE [LARGE SCALE GENOMIC DNA]</scope>
    <source>
        <strain evidence="11 12">NIO-1002</strain>
    </source>
</reference>
<dbReference type="Gene3D" id="2.40.440.10">
    <property type="entry name" value="L,D-transpeptidase catalytic domain-like"/>
    <property type="match status" value="1"/>
</dbReference>
<keyword evidence="4" id="KW-0808">Transferase</keyword>
<evidence type="ECO:0000256" key="7">
    <source>
        <dbReference type="ARBA" id="ARBA00022984"/>
    </source>
</evidence>
<keyword evidence="11" id="KW-0449">Lipoprotein</keyword>
<dbReference type="Pfam" id="PF03734">
    <property type="entry name" value="YkuD"/>
    <property type="match status" value="1"/>
</dbReference>
<dbReference type="Proteomes" id="UP000183203">
    <property type="component" value="Unassembled WGS sequence"/>
</dbReference>
<dbReference type="GO" id="GO:0018104">
    <property type="term" value="P:peptidoglycan-protein cross-linking"/>
    <property type="evidence" value="ECO:0007669"/>
    <property type="project" value="TreeGrafter"/>
</dbReference>
<feature type="domain" description="L,D-TPase catalytic" evidence="10">
    <location>
        <begin position="154"/>
        <end position="273"/>
    </location>
</feature>
<dbReference type="RefSeq" id="WP_228375886.1">
    <property type="nucleotide sequence ID" value="NZ_FMYG01000002.1"/>
</dbReference>
<dbReference type="PROSITE" id="PS51318">
    <property type="entry name" value="TAT"/>
    <property type="match status" value="1"/>
</dbReference>
<dbReference type="PANTHER" id="PTHR30582:SF24">
    <property type="entry name" value="L,D-TRANSPEPTIDASE ERFK_SRFK-RELATED"/>
    <property type="match status" value="1"/>
</dbReference>
<keyword evidence="5" id="KW-0378">Hydrolase</keyword>
<name>A0A1G6HS19_9MICO</name>